<dbReference type="PANTHER" id="PTHR48094">
    <property type="entry name" value="PROTEIN/NUCLEIC ACID DEGLYCASE DJ-1-RELATED"/>
    <property type="match status" value="1"/>
</dbReference>
<protein>
    <recommendedName>
        <fullName evidence="1">D-lactate dehydratase</fullName>
        <ecNumber evidence="1">4.2.1.130</ecNumber>
    </recommendedName>
</protein>
<evidence type="ECO:0000256" key="2">
    <source>
        <dbReference type="ARBA" id="ARBA00023016"/>
    </source>
</evidence>
<reference evidence="7 8" key="1">
    <citation type="submission" date="2018-06" db="EMBL/GenBank/DDBJ databases">
        <title>Complete Genomes of Monosporascus.</title>
        <authorList>
            <person name="Robinson A.J."/>
            <person name="Natvig D.O."/>
        </authorList>
    </citation>
    <scope>NUCLEOTIDE SEQUENCE [LARGE SCALE GENOMIC DNA]</scope>
    <source>
        <strain evidence="7 8">CBS 110550</strain>
    </source>
</reference>
<evidence type="ECO:0000313" key="7">
    <source>
        <dbReference type="EMBL" id="RYP10011.1"/>
    </source>
</evidence>
<dbReference type="Proteomes" id="UP000293360">
    <property type="component" value="Unassembled WGS sequence"/>
</dbReference>
<name>A0A4Q4TRP6_9PEZI</name>
<organism evidence="7 8">
    <name type="scientific">Monosporascus ibericus</name>
    <dbReference type="NCBI Taxonomy" id="155417"/>
    <lineage>
        <taxon>Eukaryota</taxon>
        <taxon>Fungi</taxon>
        <taxon>Dikarya</taxon>
        <taxon>Ascomycota</taxon>
        <taxon>Pezizomycotina</taxon>
        <taxon>Sordariomycetes</taxon>
        <taxon>Xylariomycetidae</taxon>
        <taxon>Xylariales</taxon>
        <taxon>Xylariales incertae sedis</taxon>
        <taxon>Monosporascus</taxon>
    </lineage>
</organism>
<dbReference type="Pfam" id="PF01965">
    <property type="entry name" value="DJ-1_PfpI"/>
    <property type="match status" value="1"/>
</dbReference>
<comment type="similarity">
    <text evidence="4">Belongs to the peptidase C56 family. HSP31-like subfamily.</text>
</comment>
<feature type="domain" description="DJ-1/PfpI" evidence="6">
    <location>
        <begin position="28"/>
        <end position="227"/>
    </location>
</feature>
<evidence type="ECO:0000256" key="1">
    <source>
        <dbReference type="ARBA" id="ARBA00013134"/>
    </source>
</evidence>
<dbReference type="STRING" id="155417.A0A4Q4TRP6"/>
<dbReference type="PANTHER" id="PTHR48094:SF11">
    <property type="entry name" value="GLUTATHIONE-INDEPENDENT GLYOXALASE HSP31-RELATED"/>
    <property type="match status" value="1"/>
</dbReference>
<comment type="caution">
    <text evidence="7">The sequence shown here is derived from an EMBL/GenBank/DDBJ whole genome shotgun (WGS) entry which is preliminary data.</text>
</comment>
<evidence type="ECO:0000256" key="4">
    <source>
        <dbReference type="ARBA" id="ARBA00038493"/>
    </source>
</evidence>
<proteinExistence type="inferred from homology"/>
<dbReference type="OrthoDB" id="543156at2759"/>
<accession>A0A4Q4TRP6</accession>
<dbReference type="EC" id="4.2.1.130" evidence="1"/>
<dbReference type="GO" id="GO:0019172">
    <property type="term" value="F:glyoxalase III activity"/>
    <property type="evidence" value="ECO:0007669"/>
    <property type="project" value="UniProtKB-EC"/>
</dbReference>
<dbReference type="GO" id="GO:0005737">
    <property type="term" value="C:cytoplasm"/>
    <property type="evidence" value="ECO:0007669"/>
    <property type="project" value="TreeGrafter"/>
</dbReference>
<dbReference type="AlphaFoldDB" id="A0A4Q4TRP6"/>
<comment type="catalytic activity">
    <reaction evidence="5">
        <text>methylglyoxal + H2O = (R)-lactate + H(+)</text>
        <dbReference type="Rhea" id="RHEA:27754"/>
        <dbReference type="ChEBI" id="CHEBI:15377"/>
        <dbReference type="ChEBI" id="CHEBI:15378"/>
        <dbReference type="ChEBI" id="CHEBI:16004"/>
        <dbReference type="ChEBI" id="CHEBI:17158"/>
        <dbReference type="EC" id="4.2.1.130"/>
    </reaction>
</comment>
<evidence type="ECO:0000256" key="3">
    <source>
        <dbReference type="ARBA" id="ARBA00023239"/>
    </source>
</evidence>
<dbReference type="Gene3D" id="3.40.50.880">
    <property type="match status" value="1"/>
</dbReference>
<keyword evidence="2" id="KW-0346">Stress response</keyword>
<dbReference type="InterPro" id="IPR050325">
    <property type="entry name" value="Prot/Nucl_acid_deglycase"/>
</dbReference>
<evidence type="ECO:0000313" key="8">
    <source>
        <dbReference type="Proteomes" id="UP000293360"/>
    </source>
</evidence>
<evidence type="ECO:0000259" key="6">
    <source>
        <dbReference type="Pfam" id="PF01965"/>
    </source>
</evidence>
<dbReference type="InterPro" id="IPR029062">
    <property type="entry name" value="Class_I_gatase-like"/>
</dbReference>
<gene>
    <name evidence="7" type="ORF">DL764_000940</name>
</gene>
<sequence length="232" mass="24281">MAPKVLVVLTSYGYIESAKQPTGWYLPELAHPYDVLTSKGVEVTVASPKGGVAPLDPGSVEPYKEDASASGFYETKKHVWENTTPLSRFLGGAASEFDAVLYPGGVGPMFDLATDAQSQALIAEFVAAGKPVAAVCHGPVALTGVKLKDGTSLVAGKRVTSISNAEDDSLGIRDHLPFMLEDRLRELGAVYEKAPDLWGEKVVVEDGGKLITGQNPASGKGVGEALVKALGL</sequence>
<dbReference type="GO" id="GO:0019243">
    <property type="term" value="P:methylglyoxal catabolic process to D-lactate via S-lactoyl-glutathione"/>
    <property type="evidence" value="ECO:0007669"/>
    <property type="project" value="TreeGrafter"/>
</dbReference>
<dbReference type="SUPFAM" id="SSF52317">
    <property type="entry name" value="Class I glutamine amidotransferase-like"/>
    <property type="match status" value="1"/>
</dbReference>
<keyword evidence="8" id="KW-1185">Reference proteome</keyword>
<dbReference type="InterPro" id="IPR002818">
    <property type="entry name" value="DJ-1/PfpI"/>
</dbReference>
<keyword evidence="3" id="KW-0456">Lyase</keyword>
<dbReference type="CDD" id="cd03141">
    <property type="entry name" value="GATase1_Hsp31_like"/>
    <property type="match status" value="1"/>
</dbReference>
<dbReference type="EMBL" id="QJNU01000025">
    <property type="protein sequence ID" value="RYP10011.1"/>
    <property type="molecule type" value="Genomic_DNA"/>
</dbReference>
<evidence type="ECO:0000256" key="5">
    <source>
        <dbReference type="ARBA" id="ARBA00048082"/>
    </source>
</evidence>